<feature type="compositionally biased region" description="Low complexity" evidence="8">
    <location>
        <begin position="319"/>
        <end position="330"/>
    </location>
</feature>
<feature type="region of interest" description="Disordered" evidence="8">
    <location>
        <begin position="278"/>
        <end position="367"/>
    </location>
</feature>
<dbReference type="InterPro" id="IPR001640">
    <property type="entry name" value="Lgt"/>
</dbReference>
<comment type="pathway">
    <text evidence="7">Protein modification; lipoprotein biosynthesis (diacylglyceryl transfer).</text>
</comment>
<proteinExistence type="inferred from homology"/>
<dbReference type="PANTHER" id="PTHR30589">
    <property type="entry name" value="PROLIPOPROTEIN DIACYLGLYCERYL TRANSFERASE"/>
    <property type="match status" value="1"/>
</dbReference>
<evidence type="ECO:0000313" key="10">
    <source>
        <dbReference type="Proteomes" id="UP000460435"/>
    </source>
</evidence>
<dbReference type="GO" id="GO:0005886">
    <property type="term" value="C:plasma membrane"/>
    <property type="evidence" value="ECO:0007669"/>
    <property type="project" value="UniProtKB-SubCell"/>
</dbReference>
<feature type="transmembrane region" description="Helical" evidence="7">
    <location>
        <begin position="252"/>
        <end position="270"/>
    </location>
</feature>
<keyword evidence="6 7" id="KW-0472">Membrane</keyword>
<feature type="transmembrane region" description="Helical" evidence="7">
    <location>
        <begin position="222"/>
        <end position="240"/>
    </location>
</feature>
<feature type="transmembrane region" description="Helical" evidence="7">
    <location>
        <begin position="125"/>
        <end position="143"/>
    </location>
</feature>
<feature type="binding site" evidence="7">
    <location>
        <position position="144"/>
    </location>
    <ligand>
        <name>a 1,2-diacyl-sn-glycero-3-phospho-(1'-sn-glycerol)</name>
        <dbReference type="ChEBI" id="CHEBI:64716"/>
    </ligand>
</feature>
<feature type="transmembrane region" description="Helical" evidence="7">
    <location>
        <begin position="192"/>
        <end position="210"/>
    </location>
</feature>
<keyword evidence="9" id="KW-0328">Glycosyltransferase</keyword>
<sequence>MPVALPSSIPSPEQAEIQLGPLPIRAYALAIIIGIVVAIWLGTRRWAARGGVPEAVVDIAIWAVPFGIVGARIYHVVTDYQLYFSEGRDPMRAFEIWQGGLGIWGAIAGGALGAWIACRRRNIPLPAMADALAPGILIAQGIGRWGNYFNNELYGRQTDLPWGLEVHQMENGRAVRGPDGEPVLLDGLYHPTFLYESLWAFAVAGLLIWADRRFRLGHGRVFALYVAGYTLGRSLFEYLRIDEANEILGLRVNQWVSALLFVAAVVYVIWSARTRPGRETPEELRGTYAEPGDVAETSDDAEKPEGAAPGGTSTEDESTPTSSGDESSTTRAGDESGDADDVAVPQRTEAGGESGSSDAEDTPGSEK</sequence>
<dbReference type="EC" id="2.5.1.145" evidence="7"/>
<evidence type="ECO:0000256" key="6">
    <source>
        <dbReference type="ARBA" id="ARBA00023136"/>
    </source>
</evidence>
<comment type="function">
    <text evidence="7">Catalyzes the transfer of the diacylglyceryl group from phosphatidylglycerol to the sulfhydryl group of the N-terminal cysteine of a prolipoprotein, the first step in the formation of mature lipoproteins.</text>
</comment>
<dbReference type="AlphaFoldDB" id="A0A7K3LZ28"/>
<protein>
    <recommendedName>
        <fullName evidence="7">Phosphatidylglycerol--prolipoprotein diacylglyceryl transferase</fullName>
        <ecNumber evidence="7">2.5.1.145</ecNumber>
    </recommendedName>
</protein>
<name>A0A7K3LZ28_9ACTN</name>
<evidence type="ECO:0000256" key="7">
    <source>
        <dbReference type="HAMAP-Rule" id="MF_01147"/>
    </source>
</evidence>
<keyword evidence="5 7" id="KW-1133">Transmembrane helix</keyword>
<dbReference type="PANTHER" id="PTHR30589:SF0">
    <property type="entry name" value="PHOSPHATIDYLGLYCEROL--PROLIPOPROTEIN DIACYLGLYCERYL TRANSFERASE"/>
    <property type="match status" value="1"/>
</dbReference>
<keyword evidence="4 7" id="KW-0812">Transmembrane</keyword>
<feature type="transmembrane region" description="Helical" evidence="7">
    <location>
        <begin position="96"/>
        <end position="118"/>
    </location>
</feature>
<organism evidence="9 10">
    <name type="scientific">Phytoactinopolyspora mesophila</name>
    <dbReference type="NCBI Taxonomy" id="2650750"/>
    <lineage>
        <taxon>Bacteria</taxon>
        <taxon>Bacillati</taxon>
        <taxon>Actinomycetota</taxon>
        <taxon>Actinomycetes</taxon>
        <taxon>Jiangellales</taxon>
        <taxon>Jiangellaceae</taxon>
        <taxon>Phytoactinopolyspora</taxon>
    </lineage>
</organism>
<dbReference type="UniPathway" id="UPA00664"/>
<evidence type="ECO:0000256" key="4">
    <source>
        <dbReference type="ARBA" id="ARBA00022692"/>
    </source>
</evidence>
<evidence type="ECO:0000256" key="1">
    <source>
        <dbReference type="ARBA" id="ARBA00007150"/>
    </source>
</evidence>
<dbReference type="Pfam" id="PF01790">
    <property type="entry name" value="LGT"/>
    <property type="match status" value="1"/>
</dbReference>
<accession>A0A7K3LZ28</accession>
<feature type="transmembrane region" description="Helical" evidence="7">
    <location>
        <begin position="24"/>
        <end position="43"/>
    </location>
</feature>
<dbReference type="HAMAP" id="MF_01147">
    <property type="entry name" value="Lgt"/>
    <property type="match status" value="1"/>
</dbReference>
<evidence type="ECO:0000256" key="2">
    <source>
        <dbReference type="ARBA" id="ARBA00022475"/>
    </source>
</evidence>
<evidence type="ECO:0000256" key="8">
    <source>
        <dbReference type="SAM" id="MobiDB-lite"/>
    </source>
</evidence>
<keyword evidence="10" id="KW-1185">Reference proteome</keyword>
<dbReference type="GO" id="GO:0042158">
    <property type="term" value="P:lipoprotein biosynthetic process"/>
    <property type="evidence" value="ECO:0007669"/>
    <property type="project" value="UniProtKB-UniRule"/>
</dbReference>
<dbReference type="Proteomes" id="UP000460435">
    <property type="component" value="Unassembled WGS sequence"/>
</dbReference>
<keyword evidence="2 7" id="KW-1003">Cell membrane</keyword>
<comment type="subcellular location">
    <subcellularLocation>
        <location evidence="7">Cell membrane</location>
        <topology evidence="7">Multi-pass membrane protein</topology>
    </subcellularLocation>
</comment>
<comment type="caution">
    <text evidence="9">The sequence shown here is derived from an EMBL/GenBank/DDBJ whole genome shotgun (WGS) entry which is preliminary data.</text>
</comment>
<keyword evidence="9" id="KW-0449">Lipoprotein</keyword>
<comment type="similarity">
    <text evidence="1 7">Belongs to the Lgt family.</text>
</comment>
<dbReference type="EMBL" id="WLZY01000001">
    <property type="protein sequence ID" value="NDL55468.1"/>
    <property type="molecule type" value="Genomic_DNA"/>
</dbReference>
<gene>
    <name evidence="7" type="primary">lgt</name>
    <name evidence="9" type="ORF">F7O44_00115</name>
</gene>
<evidence type="ECO:0000256" key="3">
    <source>
        <dbReference type="ARBA" id="ARBA00022679"/>
    </source>
</evidence>
<feature type="transmembrane region" description="Helical" evidence="7">
    <location>
        <begin position="55"/>
        <end position="76"/>
    </location>
</feature>
<keyword evidence="3 7" id="KW-0808">Transferase</keyword>
<comment type="catalytic activity">
    <reaction evidence="7">
        <text>L-cysteinyl-[prolipoprotein] + a 1,2-diacyl-sn-glycero-3-phospho-(1'-sn-glycerol) = an S-1,2-diacyl-sn-glyceryl-L-cysteinyl-[prolipoprotein] + sn-glycerol 1-phosphate + H(+)</text>
        <dbReference type="Rhea" id="RHEA:56712"/>
        <dbReference type="Rhea" id="RHEA-COMP:14679"/>
        <dbReference type="Rhea" id="RHEA-COMP:14680"/>
        <dbReference type="ChEBI" id="CHEBI:15378"/>
        <dbReference type="ChEBI" id="CHEBI:29950"/>
        <dbReference type="ChEBI" id="CHEBI:57685"/>
        <dbReference type="ChEBI" id="CHEBI:64716"/>
        <dbReference type="ChEBI" id="CHEBI:140658"/>
        <dbReference type="EC" id="2.5.1.145"/>
    </reaction>
</comment>
<dbReference type="NCBIfam" id="TIGR00544">
    <property type="entry name" value="lgt"/>
    <property type="match status" value="1"/>
</dbReference>
<reference evidence="9 10" key="1">
    <citation type="submission" date="2019-11" db="EMBL/GenBank/DDBJ databases">
        <authorList>
            <person name="Li X.-J."/>
            <person name="Feng X.-M."/>
        </authorList>
    </citation>
    <scope>NUCLEOTIDE SEQUENCE [LARGE SCALE GENOMIC DNA]</scope>
    <source>
        <strain evidence="9 10">XMNu-373</strain>
    </source>
</reference>
<evidence type="ECO:0000313" key="9">
    <source>
        <dbReference type="EMBL" id="NDL55468.1"/>
    </source>
</evidence>
<feature type="compositionally biased region" description="Acidic residues" evidence="8">
    <location>
        <begin position="358"/>
        <end position="367"/>
    </location>
</feature>
<dbReference type="PROSITE" id="PS01311">
    <property type="entry name" value="LGT"/>
    <property type="match status" value="1"/>
</dbReference>
<evidence type="ECO:0000256" key="5">
    <source>
        <dbReference type="ARBA" id="ARBA00022989"/>
    </source>
</evidence>
<dbReference type="GO" id="GO:0008961">
    <property type="term" value="F:phosphatidylglycerol-prolipoprotein diacylglyceryl transferase activity"/>
    <property type="evidence" value="ECO:0007669"/>
    <property type="project" value="UniProtKB-UniRule"/>
</dbReference>